<organism evidence="1 2">
    <name type="scientific">Pistricoccus aurantiacus</name>
    <dbReference type="NCBI Taxonomy" id="1883414"/>
    <lineage>
        <taxon>Bacteria</taxon>
        <taxon>Pseudomonadati</taxon>
        <taxon>Pseudomonadota</taxon>
        <taxon>Gammaproteobacteria</taxon>
        <taxon>Oceanospirillales</taxon>
        <taxon>Halomonadaceae</taxon>
        <taxon>Pistricoccus</taxon>
    </lineage>
</organism>
<protein>
    <submittedName>
        <fullName evidence="1">Uncharacterized protein</fullName>
    </submittedName>
</protein>
<proteinExistence type="predicted"/>
<dbReference type="KEGG" id="paur:FGL86_09420"/>
<evidence type="ECO:0000313" key="1">
    <source>
        <dbReference type="EMBL" id="QEA39270.1"/>
    </source>
</evidence>
<reference evidence="1 2" key="1">
    <citation type="submission" date="2019-06" db="EMBL/GenBank/DDBJ databases">
        <title>Genome analyses of bacteria isolated from kimchi.</title>
        <authorList>
            <person name="Lee S."/>
            <person name="Ahn S."/>
            <person name="Roh S."/>
        </authorList>
    </citation>
    <scope>NUCLEOTIDE SEQUENCE [LARGE SCALE GENOMIC DNA]</scope>
    <source>
        <strain evidence="1 2">CBA4606</strain>
    </source>
</reference>
<gene>
    <name evidence="1" type="ORF">FGL86_09420</name>
</gene>
<accession>A0A5B8SWW3</accession>
<dbReference type="Proteomes" id="UP000321272">
    <property type="component" value="Chromosome"/>
</dbReference>
<name>A0A5B8SWW3_9GAMM</name>
<sequence length="95" mass="10446">MNDDVVGVHRLLGLQLRDHQRDRQGTILGINHTRRSPALLIRWAGNSGIEWVDLSLEELDALIAASERSKSAPCSSMDSFEKAEMAPIVASAGRH</sequence>
<dbReference type="EMBL" id="CP042382">
    <property type="protein sequence ID" value="QEA39270.1"/>
    <property type="molecule type" value="Genomic_DNA"/>
</dbReference>
<dbReference type="AlphaFoldDB" id="A0A5B8SWW3"/>
<keyword evidence="2" id="KW-1185">Reference proteome</keyword>
<evidence type="ECO:0000313" key="2">
    <source>
        <dbReference type="Proteomes" id="UP000321272"/>
    </source>
</evidence>
<dbReference type="RefSeq" id="WP_147184322.1">
    <property type="nucleotide sequence ID" value="NZ_CP042382.1"/>
</dbReference>
<dbReference type="OrthoDB" id="6184294at2"/>